<sequence>MGQACDSCCCCCCPTGLVYQKVNQNLDADWEGIELTDDMAEFNEHLDEDLDLEDIEYDEDHLGDIDAELETLEREAETGDSHSQQDPESRRQPENLDPNELKKHSDQQAEVVKPKKKKKMTKREVKEIKERARTRLLNKEVEQESVPEHTNQYDIQTLLDEEETADDAEWDADMHSPIDSPR</sequence>
<feature type="compositionally biased region" description="Acidic residues" evidence="1">
    <location>
        <begin position="159"/>
        <end position="171"/>
    </location>
</feature>
<name>A0A7S2U1F1_9EUKA</name>
<evidence type="ECO:0000256" key="1">
    <source>
        <dbReference type="SAM" id="MobiDB-lite"/>
    </source>
</evidence>
<proteinExistence type="predicted"/>
<evidence type="ECO:0000313" key="2">
    <source>
        <dbReference type="EMBL" id="CAD9774968.1"/>
    </source>
</evidence>
<dbReference type="EMBL" id="HBHP01030791">
    <property type="protein sequence ID" value="CAD9774968.1"/>
    <property type="molecule type" value="Transcribed_RNA"/>
</dbReference>
<accession>A0A7S2U1F1</accession>
<feature type="region of interest" description="Disordered" evidence="1">
    <location>
        <begin position="71"/>
        <end position="182"/>
    </location>
</feature>
<gene>
    <name evidence="2" type="ORF">LSP00402_LOCUS18964</name>
</gene>
<feature type="compositionally biased region" description="Basic and acidic residues" evidence="1">
    <location>
        <begin position="172"/>
        <end position="182"/>
    </location>
</feature>
<dbReference type="AlphaFoldDB" id="A0A7S2U1F1"/>
<organism evidence="2">
    <name type="scientific">Lotharella oceanica</name>
    <dbReference type="NCBI Taxonomy" id="641309"/>
    <lineage>
        <taxon>Eukaryota</taxon>
        <taxon>Sar</taxon>
        <taxon>Rhizaria</taxon>
        <taxon>Cercozoa</taxon>
        <taxon>Chlorarachniophyceae</taxon>
        <taxon>Lotharella</taxon>
    </lineage>
</organism>
<feature type="compositionally biased region" description="Basic and acidic residues" evidence="1">
    <location>
        <begin position="122"/>
        <end position="142"/>
    </location>
</feature>
<protein>
    <submittedName>
        <fullName evidence="2">Uncharacterized protein</fullName>
    </submittedName>
</protein>
<reference evidence="2" key="1">
    <citation type="submission" date="2021-01" db="EMBL/GenBank/DDBJ databases">
        <authorList>
            <person name="Corre E."/>
            <person name="Pelletier E."/>
            <person name="Niang G."/>
            <person name="Scheremetjew M."/>
            <person name="Finn R."/>
            <person name="Kale V."/>
            <person name="Holt S."/>
            <person name="Cochrane G."/>
            <person name="Meng A."/>
            <person name="Brown T."/>
            <person name="Cohen L."/>
        </authorList>
    </citation>
    <scope>NUCLEOTIDE SEQUENCE</scope>
    <source>
        <strain evidence="2">CCMP622</strain>
    </source>
</reference>
<feature type="compositionally biased region" description="Basic and acidic residues" evidence="1">
    <location>
        <begin position="71"/>
        <end position="107"/>
    </location>
</feature>